<sequence length="835" mass="94059">MQMKKKTVFVIAIFLLFRLAQTSAQENQIFQNVISKLASYTNKHSPEKTYIHTDKEFYTNGETIWFKVYLVDGIAHTPSKKSKVIYVDLLNLQDSIVAQRKLYVDYGFGTHGDIEIPETADQGTYRLRSYTTYMLNEKEPFFFSKEIHIWAQQTNDDEPFVTVDTLAQESISNIKHQRPTIQFFPEGGNLVNGILNKLGIKVTNTQGIGISLEGSIVDQDNNMVSPFKTFDHGLGTALYKPEPGKSYYASILINGNEEKYAMPLPLKKGYVLNANNNGESVTLRVATNHKSGLLGTLLVGHMRGYTFFNRIEKSNDTKYSVRLFTKDLGNGVAHFTLFTAEGEPVCERLIFVDGENGKAALSTKTDAKKYEKRDKVSVEIALNDLKNSPLSGSLSSSIIKTPNKTKKNSNIVSWLLLNSDIGMTGFDPDLFLEDDSYTKNHLLDMLMLTHGWRRFIWKDFLNSKVNKQLAFEPEKGIMIRGQTTSFRNKYSPKTSWVTLSTLDPFVYQEKKPTNFQGNFSFGPFAFQDTIQAFVKAVPVSESKKIRDNELAIHADDFLLKVPIENQKPLVHETIRFDFPKAYKELAYNRELNDFKYNPKVTQLKEVTVKAKKKTREEIIDEQINKIAIYGTPDNRVFADSIMGSAALGVFDLLRNIAGVQVVGSYPDQNVRIRGAASFSSSPSPLFLLDGIEVDVGFVGAMLAIEVELIDVLKGPSAAIYGSRAANGVIAIYSKGTIWIDNNKRQPSPGIATFKVDGFYKVREFYSPNYDVPKPKHEQGDYRTTLHWQPNIDVDTNGKSNFSFFTNDVPGEYLIKVEGITLDGRPVSAVQHFEVD</sequence>
<keyword evidence="2" id="KW-0812">Transmembrane</keyword>
<proteinExistence type="inferred from homology"/>
<dbReference type="InterPro" id="IPR039426">
    <property type="entry name" value="TonB-dep_rcpt-like"/>
</dbReference>
<keyword evidence="1 3" id="KW-0732">Signal</keyword>
<gene>
    <name evidence="5" type="ORF">AAY42_12250</name>
</gene>
<keyword evidence="2" id="KW-0472">Membrane</keyword>
<dbReference type="AlphaFoldDB" id="A0A0Q0XND6"/>
<dbReference type="InterPro" id="IPR037066">
    <property type="entry name" value="Plug_dom_sf"/>
</dbReference>
<feature type="domain" description="TonB-dependent receptor plug" evidence="4">
    <location>
        <begin position="642"/>
        <end position="728"/>
    </location>
</feature>
<dbReference type="GO" id="GO:0044718">
    <property type="term" value="P:siderophore transmembrane transport"/>
    <property type="evidence" value="ECO:0007669"/>
    <property type="project" value="TreeGrafter"/>
</dbReference>
<protein>
    <recommendedName>
        <fullName evidence="4">TonB-dependent receptor plug domain-containing protein</fullName>
    </recommendedName>
</protein>
<evidence type="ECO:0000313" key="5">
    <source>
        <dbReference type="EMBL" id="KQC30556.1"/>
    </source>
</evidence>
<dbReference type="OrthoDB" id="679547at2"/>
<dbReference type="Proteomes" id="UP000050827">
    <property type="component" value="Unassembled WGS sequence"/>
</dbReference>
<keyword evidence="2" id="KW-1134">Transmembrane beta strand</keyword>
<dbReference type="PROSITE" id="PS52016">
    <property type="entry name" value="TONB_DEPENDENT_REC_3"/>
    <property type="match status" value="1"/>
</dbReference>
<comment type="caution">
    <text evidence="5">The sequence shown here is derived from an EMBL/GenBank/DDBJ whole genome shotgun (WGS) entry which is preliminary data.</text>
</comment>
<feature type="chain" id="PRO_5006186643" description="TonB-dependent receptor plug domain-containing protein" evidence="3">
    <location>
        <begin position="25"/>
        <end position="835"/>
    </location>
</feature>
<organism evidence="5 6">
    <name type="scientific">Flagellimonas eckloniae</name>
    <dbReference type="NCBI Taxonomy" id="346185"/>
    <lineage>
        <taxon>Bacteria</taxon>
        <taxon>Pseudomonadati</taxon>
        <taxon>Bacteroidota</taxon>
        <taxon>Flavobacteriia</taxon>
        <taxon>Flavobacteriales</taxon>
        <taxon>Flavobacteriaceae</taxon>
        <taxon>Flagellimonas</taxon>
    </lineage>
</organism>
<keyword evidence="2" id="KW-0998">Cell outer membrane</keyword>
<dbReference type="Gene3D" id="2.170.130.10">
    <property type="entry name" value="TonB-dependent receptor, plug domain"/>
    <property type="match status" value="1"/>
</dbReference>
<dbReference type="InterPro" id="IPR012910">
    <property type="entry name" value="Plug_dom"/>
</dbReference>
<dbReference type="EMBL" id="LCTZ01000002">
    <property type="protein sequence ID" value="KQC30556.1"/>
    <property type="molecule type" value="Genomic_DNA"/>
</dbReference>
<dbReference type="GO" id="GO:0009279">
    <property type="term" value="C:cell outer membrane"/>
    <property type="evidence" value="ECO:0007669"/>
    <property type="project" value="UniProtKB-SubCell"/>
</dbReference>
<keyword evidence="6" id="KW-1185">Reference proteome</keyword>
<accession>A0A0Q0XND6</accession>
<dbReference type="Pfam" id="PF07715">
    <property type="entry name" value="Plug"/>
    <property type="match status" value="1"/>
</dbReference>
<dbReference type="PATRIC" id="fig|1547436.3.peg.2533"/>
<comment type="subcellular location">
    <subcellularLocation>
        <location evidence="2">Cell outer membrane</location>
        <topology evidence="2">Multi-pass membrane protein</topology>
    </subcellularLocation>
</comment>
<reference evidence="5 6" key="1">
    <citation type="submission" date="2015-04" db="EMBL/GenBank/DDBJ databases">
        <title>Complete genome of flavobacterium.</title>
        <authorList>
            <person name="Kwon Y.M."/>
            <person name="Kim S.-J."/>
        </authorList>
    </citation>
    <scope>NUCLEOTIDE SEQUENCE [LARGE SCALE GENOMIC DNA]</scope>
    <source>
        <strain evidence="5 6">DK169</strain>
    </source>
</reference>
<evidence type="ECO:0000256" key="1">
    <source>
        <dbReference type="ARBA" id="ARBA00022729"/>
    </source>
</evidence>
<name>A0A0Q0XND6_9FLAO</name>
<dbReference type="PANTHER" id="PTHR30069">
    <property type="entry name" value="TONB-DEPENDENT OUTER MEMBRANE RECEPTOR"/>
    <property type="match status" value="1"/>
</dbReference>
<evidence type="ECO:0000256" key="2">
    <source>
        <dbReference type="PROSITE-ProRule" id="PRU01360"/>
    </source>
</evidence>
<keyword evidence="2" id="KW-0813">Transport</keyword>
<comment type="similarity">
    <text evidence="2">Belongs to the TonB-dependent receptor family.</text>
</comment>
<dbReference type="PANTHER" id="PTHR30069:SF29">
    <property type="entry name" value="HEMOGLOBIN AND HEMOGLOBIN-HAPTOGLOBIN-BINDING PROTEIN 1-RELATED"/>
    <property type="match status" value="1"/>
</dbReference>
<evidence type="ECO:0000259" key="4">
    <source>
        <dbReference type="Pfam" id="PF07715"/>
    </source>
</evidence>
<feature type="signal peptide" evidence="3">
    <location>
        <begin position="1"/>
        <end position="24"/>
    </location>
</feature>
<evidence type="ECO:0000313" key="6">
    <source>
        <dbReference type="Proteomes" id="UP000050827"/>
    </source>
</evidence>
<evidence type="ECO:0000256" key="3">
    <source>
        <dbReference type="SAM" id="SignalP"/>
    </source>
</evidence>
<dbReference type="Gene3D" id="2.60.40.1930">
    <property type="match status" value="1"/>
</dbReference>
<dbReference type="SUPFAM" id="SSF56935">
    <property type="entry name" value="Porins"/>
    <property type="match status" value="1"/>
</dbReference>
<dbReference type="STRING" id="346185.AAY42_12250"/>
<dbReference type="GO" id="GO:0015344">
    <property type="term" value="F:siderophore uptake transmembrane transporter activity"/>
    <property type="evidence" value="ECO:0007669"/>
    <property type="project" value="TreeGrafter"/>
</dbReference>